<dbReference type="PRINTS" id="PR01549">
    <property type="entry name" value="AUTOINDCRSYN"/>
</dbReference>
<dbReference type="Proteomes" id="UP000038011">
    <property type="component" value="Unassembled WGS sequence"/>
</dbReference>
<dbReference type="AlphaFoldDB" id="A0A0N0E6S1"/>
<dbReference type="EC" id="2.3.1.184" evidence="6"/>
<gene>
    <name evidence="7" type="ORF">SU32_14170</name>
</gene>
<dbReference type="InterPro" id="IPR016181">
    <property type="entry name" value="Acyl_CoA_acyltransferase"/>
</dbReference>
<dbReference type="Pfam" id="PF00765">
    <property type="entry name" value="Autoind_synth"/>
    <property type="match status" value="1"/>
</dbReference>
<comment type="similarity">
    <text evidence="5 6">Belongs to the autoinducer synthase family.</text>
</comment>
<dbReference type="GO" id="GO:0009372">
    <property type="term" value="P:quorum sensing"/>
    <property type="evidence" value="ECO:0007669"/>
    <property type="project" value="UniProtKB-UniRule"/>
</dbReference>
<keyword evidence="8" id="KW-1185">Reference proteome</keyword>
<dbReference type="PANTHER" id="PTHR39322:SF1">
    <property type="entry name" value="ISOVALERYL-HOMOSERINE LACTONE SYNTHASE"/>
    <property type="match status" value="1"/>
</dbReference>
<evidence type="ECO:0000313" key="7">
    <source>
        <dbReference type="EMBL" id="KPB00345.1"/>
    </source>
</evidence>
<keyword evidence="4 5" id="KW-0071">Autoinducer synthesis</keyword>
<evidence type="ECO:0000313" key="8">
    <source>
        <dbReference type="Proteomes" id="UP000038011"/>
    </source>
</evidence>
<evidence type="ECO:0000256" key="3">
    <source>
        <dbReference type="ARBA" id="ARBA00022691"/>
    </source>
</evidence>
<keyword evidence="2 6" id="KW-0808">Transferase</keyword>
<dbReference type="EMBL" id="JXMU01000024">
    <property type="protein sequence ID" value="KPB00345.1"/>
    <property type="molecule type" value="Genomic_DNA"/>
</dbReference>
<dbReference type="RefSeq" id="WP_054000032.1">
    <property type="nucleotide sequence ID" value="NZ_JXMU01000024.1"/>
</dbReference>
<organism evidence="7 8">
    <name type="scientific">Ahrensia marina</name>
    <dbReference type="NCBI Taxonomy" id="1514904"/>
    <lineage>
        <taxon>Bacteria</taxon>
        <taxon>Pseudomonadati</taxon>
        <taxon>Pseudomonadota</taxon>
        <taxon>Alphaproteobacteria</taxon>
        <taxon>Hyphomicrobiales</taxon>
        <taxon>Ahrensiaceae</taxon>
        <taxon>Ahrensia</taxon>
    </lineage>
</organism>
<dbReference type="PATRIC" id="fig|1514904.3.peg.1971"/>
<name>A0A0N0E6S1_9HYPH</name>
<dbReference type="SUPFAM" id="SSF55729">
    <property type="entry name" value="Acyl-CoA N-acyltransferases (Nat)"/>
    <property type="match status" value="1"/>
</dbReference>
<dbReference type="STRING" id="1514904.SU32_14170"/>
<dbReference type="GO" id="GO:0007165">
    <property type="term" value="P:signal transduction"/>
    <property type="evidence" value="ECO:0007669"/>
    <property type="project" value="TreeGrafter"/>
</dbReference>
<keyword evidence="1 5" id="KW-0673">Quorum sensing</keyword>
<evidence type="ECO:0000256" key="4">
    <source>
        <dbReference type="ARBA" id="ARBA00022929"/>
    </source>
</evidence>
<evidence type="ECO:0000256" key="1">
    <source>
        <dbReference type="ARBA" id="ARBA00022654"/>
    </source>
</evidence>
<accession>A0A0N0E6S1</accession>
<comment type="caution">
    <text evidence="7">The sequence shown here is derived from an EMBL/GenBank/DDBJ whole genome shotgun (WGS) entry which is preliminary data.</text>
</comment>
<sequence length="204" mass="23860">MLKIIKRKDVQQNLACMRKAWSLRHEVFVEEKQWLDLEKPDKLEIDQFDNKHALHMLAFKDDELVGYQRMLPTTQPYLLNSVYPQLCELALPNDPRTWEWTRFAVKKPHRVRGRKLSPIANKLLSAIVEWGLKENVSSIIIEMNPLWLLRLAQLHFRVTALGITHVLEGEDVLAVKASFDHRTLLRLEELRSTEDHIPAAQARS</sequence>
<dbReference type="PANTHER" id="PTHR39322">
    <property type="entry name" value="ACYL-HOMOSERINE-LACTONE SYNTHASE"/>
    <property type="match status" value="1"/>
</dbReference>
<proteinExistence type="inferred from homology"/>
<dbReference type="PROSITE" id="PS51187">
    <property type="entry name" value="AUTOINDUCER_SYNTH_2"/>
    <property type="match status" value="1"/>
</dbReference>
<protein>
    <recommendedName>
        <fullName evidence="6">Acyl-homoserine-lactone synthase</fullName>
        <ecNumber evidence="6">2.3.1.184</ecNumber>
    </recommendedName>
    <alternativeName>
        <fullName evidence="6">Autoinducer synthesis protein</fullName>
    </alternativeName>
</protein>
<dbReference type="GO" id="GO:0061579">
    <property type="term" value="F:N-acyl homoserine lactone synthase activity"/>
    <property type="evidence" value="ECO:0007669"/>
    <property type="project" value="UniProtKB-UniRule"/>
</dbReference>
<evidence type="ECO:0000256" key="5">
    <source>
        <dbReference type="PROSITE-ProRule" id="PRU00533"/>
    </source>
</evidence>
<evidence type="ECO:0000256" key="2">
    <source>
        <dbReference type="ARBA" id="ARBA00022679"/>
    </source>
</evidence>
<evidence type="ECO:0000256" key="6">
    <source>
        <dbReference type="RuleBase" id="RU361135"/>
    </source>
</evidence>
<comment type="catalytic activity">
    <reaction evidence="6">
        <text>a fatty acyl-[ACP] + S-adenosyl-L-methionine = an N-acyl-L-homoserine lactone + S-methyl-5'-thioadenosine + holo-[ACP] + H(+)</text>
        <dbReference type="Rhea" id="RHEA:10096"/>
        <dbReference type="Rhea" id="RHEA-COMP:9685"/>
        <dbReference type="Rhea" id="RHEA-COMP:14125"/>
        <dbReference type="ChEBI" id="CHEBI:15378"/>
        <dbReference type="ChEBI" id="CHEBI:17509"/>
        <dbReference type="ChEBI" id="CHEBI:55474"/>
        <dbReference type="ChEBI" id="CHEBI:59789"/>
        <dbReference type="ChEBI" id="CHEBI:64479"/>
        <dbReference type="ChEBI" id="CHEBI:138651"/>
        <dbReference type="EC" id="2.3.1.184"/>
    </reaction>
</comment>
<dbReference type="Gene3D" id="3.40.630.30">
    <property type="match status" value="1"/>
</dbReference>
<dbReference type="InterPro" id="IPR001690">
    <property type="entry name" value="Autoind_synthase"/>
</dbReference>
<reference evidence="7 8" key="1">
    <citation type="submission" date="2015-01" db="EMBL/GenBank/DDBJ databases">
        <title>Ahrensia donghaiensis sp. nov., a novel dimethylsulphoniopropionate-cleavage bacterium isolated from seawater and emended descriptions of the genus Ahrensia and Ahrensia kielensis.</title>
        <authorList>
            <person name="Liu J."/>
        </authorList>
    </citation>
    <scope>NUCLEOTIDE SEQUENCE [LARGE SCALE GENOMIC DNA]</scope>
    <source>
        <strain evidence="7 8">LZD062</strain>
    </source>
</reference>
<keyword evidence="3 6" id="KW-0949">S-adenosyl-L-methionine</keyword>